<feature type="compositionally biased region" description="Basic and acidic residues" evidence="1">
    <location>
        <begin position="143"/>
        <end position="153"/>
    </location>
</feature>
<proteinExistence type="predicted"/>
<evidence type="ECO:0000313" key="2">
    <source>
        <dbReference type="EMBL" id="ART82779.1"/>
    </source>
</evidence>
<dbReference type="EMBL" id="CP021377">
    <property type="protein sequence ID" value="ART82779.1"/>
    <property type="molecule type" value="Genomic_DNA"/>
</dbReference>
<gene>
    <name evidence="2" type="ORF">CBP31_09190</name>
</gene>
<sequence length="327" mass="34598">MRCSARLLIFGCNMQIPHSNQELFPPALPLAASQIQQDNAQRPLIEPVNETAQSSTRQSATDHFTSSEQKAASELYNRQGQTESAEKVTAPNGDEAEAKTAEAKGGEATDEADQASTASSQKNAAGKELTMEQQEELLQLQQRDQEVRVHEQQHASVGGQHTGTPSYEYETGPDGKQYVVEGSVSADLSPIAGDPNATIEKMQQVKAAALAPAEPSSADKNAASRADQLIVEARAELQQENEPSADDKSMTDKATVDAPTASATSAPSTTDTSATAAKTTKSQTDIATDTPTAKDANGQMEQRNQVIAGVYGKAAQAQSQQQLLSLA</sequence>
<feature type="compositionally biased region" description="Low complexity" evidence="1">
    <location>
        <begin position="207"/>
        <end position="218"/>
    </location>
</feature>
<dbReference type="KEGG" id="opf:CBP31_09190"/>
<evidence type="ECO:0000313" key="3">
    <source>
        <dbReference type="Proteomes" id="UP000243937"/>
    </source>
</evidence>
<protein>
    <recommendedName>
        <fullName evidence="4">Catalase</fullName>
    </recommendedName>
</protein>
<dbReference type="Pfam" id="PF12118">
    <property type="entry name" value="SprA-related"/>
    <property type="match status" value="1"/>
</dbReference>
<dbReference type="AlphaFoldDB" id="A0A1Y0D5I0"/>
<dbReference type="InterPro" id="IPR021973">
    <property type="entry name" value="SprA-related"/>
</dbReference>
<organism evidence="2 3">
    <name type="scientific">Oceanisphaera profunda</name>
    <dbReference type="NCBI Taxonomy" id="1416627"/>
    <lineage>
        <taxon>Bacteria</taxon>
        <taxon>Pseudomonadati</taxon>
        <taxon>Pseudomonadota</taxon>
        <taxon>Gammaproteobacteria</taxon>
        <taxon>Aeromonadales</taxon>
        <taxon>Aeromonadaceae</taxon>
        <taxon>Oceanisphaera</taxon>
    </lineage>
</organism>
<feature type="compositionally biased region" description="Low complexity" evidence="1">
    <location>
        <begin position="256"/>
        <end position="282"/>
    </location>
</feature>
<accession>A0A1Y0D5I0</accession>
<name>A0A1Y0D5I0_9GAMM</name>
<evidence type="ECO:0000256" key="1">
    <source>
        <dbReference type="SAM" id="MobiDB-lite"/>
    </source>
</evidence>
<feature type="region of interest" description="Disordered" evidence="1">
    <location>
        <begin position="50"/>
        <end position="130"/>
    </location>
</feature>
<feature type="region of interest" description="Disordered" evidence="1">
    <location>
        <begin position="206"/>
        <end position="301"/>
    </location>
</feature>
<feature type="region of interest" description="Disordered" evidence="1">
    <location>
        <begin position="142"/>
        <end position="176"/>
    </location>
</feature>
<feature type="compositionally biased region" description="Basic and acidic residues" evidence="1">
    <location>
        <begin position="245"/>
        <end position="255"/>
    </location>
</feature>
<feature type="compositionally biased region" description="Basic and acidic residues" evidence="1">
    <location>
        <begin position="96"/>
        <end position="107"/>
    </location>
</feature>
<feature type="compositionally biased region" description="Polar residues" evidence="1">
    <location>
        <begin position="50"/>
        <end position="83"/>
    </location>
</feature>
<keyword evidence="3" id="KW-1185">Reference proteome</keyword>
<reference evidence="2 3" key="1">
    <citation type="journal article" date="2014" name="Int. J. Syst. Evol. Microbiol.">
        <title>Oceanisphaera profunda sp. nov., a marine bacterium isolated from deep-sea sediment, and emended description of the genus Oceanisphaera.</title>
        <authorList>
            <person name="Xu Z."/>
            <person name="Zhang X.Y."/>
            <person name="Su H.N."/>
            <person name="Yu Z.C."/>
            <person name="Liu C."/>
            <person name="Li H."/>
            <person name="Chen X.L."/>
            <person name="Song X.Y."/>
            <person name="Xie B.B."/>
            <person name="Qin Q.L."/>
            <person name="Zhou B.C."/>
            <person name="Shi M."/>
            <person name="Huang Y."/>
            <person name="Zhang Y.Z."/>
        </authorList>
    </citation>
    <scope>NUCLEOTIDE SEQUENCE [LARGE SCALE GENOMIC DNA]</scope>
    <source>
        <strain evidence="2 3">SM1222</strain>
    </source>
</reference>
<evidence type="ECO:0008006" key="4">
    <source>
        <dbReference type="Google" id="ProtNLM"/>
    </source>
</evidence>
<dbReference type="Proteomes" id="UP000243937">
    <property type="component" value="Chromosome"/>
</dbReference>
<feature type="compositionally biased region" description="Polar residues" evidence="1">
    <location>
        <begin position="114"/>
        <end position="123"/>
    </location>
</feature>